<evidence type="ECO:0000313" key="2">
    <source>
        <dbReference type="Proteomes" id="UP000321580"/>
    </source>
</evidence>
<evidence type="ECO:0000313" key="1">
    <source>
        <dbReference type="EMBL" id="TXB62977.1"/>
    </source>
</evidence>
<comment type="caution">
    <text evidence="1">The sequence shown here is derived from an EMBL/GenBank/DDBJ whole genome shotgun (WGS) entry which is preliminary data.</text>
</comment>
<proteinExistence type="predicted"/>
<gene>
    <name evidence="1" type="ORF">FRY97_11595</name>
</gene>
<protein>
    <submittedName>
        <fullName evidence="1">Uncharacterized protein</fullName>
    </submittedName>
</protein>
<dbReference type="AlphaFoldDB" id="A0A5C6RL71"/>
<organism evidence="1 2">
    <name type="scientific">Phaeodactylibacter luteus</name>
    <dbReference type="NCBI Taxonomy" id="1564516"/>
    <lineage>
        <taxon>Bacteria</taxon>
        <taxon>Pseudomonadati</taxon>
        <taxon>Bacteroidota</taxon>
        <taxon>Saprospiria</taxon>
        <taxon>Saprospirales</taxon>
        <taxon>Haliscomenobacteraceae</taxon>
        <taxon>Phaeodactylibacter</taxon>
    </lineage>
</organism>
<name>A0A5C6RL71_9BACT</name>
<dbReference type="EMBL" id="VOOR01000021">
    <property type="protein sequence ID" value="TXB62977.1"/>
    <property type="molecule type" value="Genomic_DNA"/>
</dbReference>
<dbReference type="RefSeq" id="WP_147167697.1">
    <property type="nucleotide sequence ID" value="NZ_VOOR01000021.1"/>
</dbReference>
<dbReference type="Proteomes" id="UP000321580">
    <property type="component" value="Unassembled WGS sequence"/>
</dbReference>
<keyword evidence="2" id="KW-1185">Reference proteome</keyword>
<reference evidence="1 2" key="1">
    <citation type="submission" date="2019-08" db="EMBL/GenBank/DDBJ databases">
        <title>Genome of Phaeodactylibacter luteus.</title>
        <authorList>
            <person name="Bowman J.P."/>
        </authorList>
    </citation>
    <scope>NUCLEOTIDE SEQUENCE [LARGE SCALE GENOMIC DNA]</scope>
    <source>
        <strain evidence="1 2">KCTC 42180</strain>
    </source>
</reference>
<accession>A0A5C6RL71</accession>
<sequence>MKPNLWIYSTEETINKTAASLIVFGAEVFHRAKIVKDLDLLERVTKGLDNRSIPPNHEELHEFFFSYLTDTIKILIFFENYMKAELMIRGYCVHRIKKDIQEFKEIAKRQFKEPILMKDINSIEPFEVNLEKEEIFHRGIKETTIGMKELTGSESYLSNYQLSDEILNFIKELTIFRNKLHFHDSINFATSMEKINKIKIVKDFVNETIQNRIKRLYSDLYEYHAA</sequence>